<dbReference type="AlphaFoldDB" id="A0A6L6QA79"/>
<dbReference type="Proteomes" id="UP000484015">
    <property type="component" value="Unassembled WGS sequence"/>
</dbReference>
<protein>
    <submittedName>
        <fullName evidence="1">Uncharacterized protein</fullName>
    </submittedName>
</protein>
<accession>A0A6L6QA79</accession>
<dbReference type="EMBL" id="WNLA01000037">
    <property type="protein sequence ID" value="MTW06098.1"/>
    <property type="molecule type" value="Genomic_DNA"/>
</dbReference>
<dbReference type="RefSeq" id="WP_155442432.1">
    <property type="nucleotide sequence ID" value="NZ_WNLA01000037.1"/>
</dbReference>
<name>A0A6L6QA79_9BURK</name>
<sequence length="140" mass="15962">MNKRITTLLLAFATTGIGLYYWRTQQPSPYGFEVQYALTEKAIADLKPRALSGDCSAARSLSMHYLNAALNFEEGLHWSRVAAQCPDLLDKRRLIVLLVQLPRSAAIDMEIEKTVKQVDEIDPKESQRIRSLINEEREIK</sequence>
<reference evidence="1 2" key="1">
    <citation type="submission" date="2019-11" db="EMBL/GenBank/DDBJ databases">
        <title>Type strains purchased from KCTC, JCM and DSMZ.</title>
        <authorList>
            <person name="Lu H."/>
        </authorList>
    </citation>
    <scope>NUCLEOTIDE SEQUENCE [LARGE SCALE GENOMIC DNA]</scope>
    <source>
        <strain evidence="1 2">KCTC 42409</strain>
    </source>
</reference>
<evidence type="ECO:0000313" key="1">
    <source>
        <dbReference type="EMBL" id="MTW06098.1"/>
    </source>
</evidence>
<organism evidence="1 2">
    <name type="scientific">Pseudoduganella ginsengisoli</name>
    <dbReference type="NCBI Taxonomy" id="1462440"/>
    <lineage>
        <taxon>Bacteria</taxon>
        <taxon>Pseudomonadati</taxon>
        <taxon>Pseudomonadota</taxon>
        <taxon>Betaproteobacteria</taxon>
        <taxon>Burkholderiales</taxon>
        <taxon>Oxalobacteraceae</taxon>
        <taxon>Telluria group</taxon>
        <taxon>Pseudoduganella</taxon>
    </lineage>
</organism>
<comment type="caution">
    <text evidence="1">The sequence shown here is derived from an EMBL/GenBank/DDBJ whole genome shotgun (WGS) entry which is preliminary data.</text>
</comment>
<keyword evidence="2" id="KW-1185">Reference proteome</keyword>
<dbReference type="OrthoDB" id="10008330at2"/>
<gene>
    <name evidence="1" type="ORF">GM668_28875</name>
</gene>
<evidence type="ECO:0000313" key="2">
    <source>
        <dbReference type="Proteomes" id="UP000484015"/>
    </source>
</evidence>
<proteinExistence type="predicted"/>